<dbReference type="PaxDb" id="35128-Thaps21904"/>
<evidence type="ECO:0000313" key="3">
    <source>
        <dbReference type="EMBL" id="EED94405.1"/>
    </source>
</evidence>
<proteinExistence type="predicted"/>
<dbReference type="Proteomes" id="UP000001449">
    <property type="component" value="Chromosome 3"/>
</dbReference>
<accession>B8BYN4</accession>
<dbReference type="InterPro" id="IPR040357">
    <property type="entry name" value="Vma22/CCDC115"/>
</dbReference>
<gene>
    <name evidence="3" type="ORF">THAPSDRAFT_21904</name>
</gene>
<protein>
    <recommendedName>
        <fullName evidence="1">Vacuolar ATPase assembly protein VMA22</fullName>
    </recommendedName>
</protein>
<dbReference type="eggNOG" id="ENOG502QYWM">
    <property type="taxonomic scope" value="Eukaryota"/>
</dbReference>
<dbReference type="PANTHER" id="PTHR31996">
    <property type="entry name" value="COILED-COIL DOMAIN-CONTAINING PROTEIN 115"/>
    <property type="match status" value="1"/>
</dbReference>
<evidence type="ECO:0000313" key="4">
    <source>
        <dbReference type="Proteomes" id="UP000001449"/>
    </source>
</evidence>
<sequence>MSTTTTTEAPNPHANTKLKSSIWNITKARRERGKASGGGGFGSVPYSAEDVREELRAQALLEVTDGDGSEPELVCEDGNGEVEDTKEGGGQFVLHFDGMKEVGARNNDKYGARHVVSTNDNDGLRRRGNAATTTTDDNIDKWTQDITIDDEEEKLRTSDPLSLFGVPPPALRLAQSKSRDSVAYYVEVANLAREILRITHASSKE</sequence>
<dbReference type="EMBL" id="CM000640">
    <property type="protein sequence ID" value="EED94405.1"/>
    <property type="molecule type" value="Genomic_DNA"/>
</dbReference>
<name>B8BYN4_THAPS</name>
<evidence type="ECO:0000256" key="2">
    <source>
        <dbReference type="SAM" id="MobiDB-lite"/>
    </source>
</evidence>
<dbReference type="GeneID" id="7449542"/>
<organism evidence="3 4">
    <name type="scientific">Thalassiosira pseudonana</name>
    <name type="common">Marine diatom</name>
    <name type="synonym">Cyclotella nana</name>
    <dbReference type="NCBI Taxonomy" id="35128"/>
    <lineage>
        <taxon>Eukaryota</taxon>
        <taxon>Sar</taxon>
        <taxon>Stramenopiles</taxon>
        <taxon>Ochrophyta</taxon>
        <taxon>Bacillariophyta</taxon>
        <taxon>Coscinodiscophyceae</taxon>
        <taxon>Thalassiosirophycidae</taxon>
        <taxon>Thalassiosirales</taxon>
        <taxon>Thalassiosiraceae</taxon>
        <taxon>Thalassiosira</taxon>
    </lineage>
</organism>
<evidence type="ECO:0000256" key="1">
    <source>
        <dbReference type="ARBA" id="ARBA00093634"/>
    </source>
</evidence>
<feature type="region of interest" description="Disordered" evidence="2">
    <location>
        <begin position="1"/>
        <end position="21"/>
    </location>
</feature>
<dbReference type="GO" id="GO:0051082">
    <property type="term" value="F:unfolded protein binding"/>
    <property type="evidence" value="ECO:0000318"/>
    <property type="project" value="GO_Central"/>
</dbReference>
<dbReference type="HOGENOM" id="CLU_1221725_0_0_1"/>
<reference evidence="3 4" key="1">
    <citation type="journal article" date="2004" name="Science">
        <title>The genome of the diatom Thalassiosira pseudonana: ecology, evolution, and metabolism.</title>
        <authorList>
            <person name="Armbrust E.V."/>
            <person name="Berges J.A."/>
            <person name="Bowler C."/>
            <person name="Green B.R."/>
            <person name="Martinez D."/>
            <person name="Putnam N.H."/>
            <person name="Zhou S."/>
            <person name="Allen A.E."/>
            <person name="Apt K.E."/>
            <person name="Bechner M."/>
            <person name="Brzezinski M.A."/>
            <person name="Chaal B.K."/>
            <person name="Chiovitti A."/>
            <person name="Davis A.K."/>
            <person name="Demarest M.S."/>
            <person name="Detter J.C."/>
            <person name="Glavina T."/>
            <person name="Goodstein D."/>
            <person name="Hadi M.Z."/>
            <person name="Hellsten U."/>
            <person name="Hildebrand M."/>
            <person name="Jenkins B.D."/>
            <person name="Jurka J."/>
            <person name="Kapitonov V.V."/>
            <person name="Kroger N."/>
            <person name="Lau W.W."/>
            <person name="Lane T.W."/>
            <person name="Larimer F.W."/>
            <person name="Lippmeier J.C."/>
            <person name="Lucas S."/>
            <person name="Medina M."/>
            <person name="Montsant A."/>
            <person name="Obornik M."/>
            <person name="Parker M.S."/>
            <person name="Palenik B."/>
            <person name="Pazour G.J."/>
            <person name="Richardson P.M."/>
            <person name="Rynearson T.A."/>
            <person name="Saito M.A."/>
            <person name="Schwartz D.C."/>
            <person name="Thamatrakoln K."/>
            <person name="Valentin K."/>
            <person name="Vardi A."/>
            <person name="Wilkerson F.P."/>
            <person name="Rokhsar D.S."/>
        </authorList>
    </citation>
    <scope>NUCLEOTIDE SEQUENCE [LARGE SCALE GENOMIC DNA]</scope>
    <source>
        <strain evidence="3 4">CCMP1335</strain>
    </source>
</reference>
<keyword evidence="4" id="KW-1185">Reference proteome</keyword>
<dbReference type="KEGG" id="tps:THAPSDRAFT_21904"/>
<dbReference type="InParanoid" id="B8BYN4"/>
<reference evidence="3 4" key="2">
    <citation type="journal article" date="2008" name="Nature">
        <title>The Phaeodactylum genome reveals the evolutionary history of diatom genomes.</title>
        <authorList>
            <person name="Bowler C."/>
            <person name="Allen A.E."/>
            <person name="Badger J.H."/>
            <person name="Grimwood J."/>
            <person name="Jabbari K."/>
            <person name="Kuo A."/>
            <person name="Maheswari U."/>
            <person name="Martens C."/>
            <person name="Maumus F."/>
            <person name="Otillar R.P."/>
            <person name="Rayko E."/>
            <person name="Salamov A."/>
            <person name="Vandepoele K."/>
            <person name="Beszteri B."/>
            <person name="Gruber A."/>
            <person name="Heijde M."/>
            <person name="Katinka M."/>
            <person name="Mock T."/>
            <person name="Valentin K."/>
            <person name="Verret F."/>
            <person name="Berges J.A."/>
            <person name="Brownlee C."/>
            <person name="Cadoret J.P."/>
            <person name="Chiovitti A."/>
            <person name="Choi C.J."/>
            <person name="Coesel S."/>
            <person name="De Martino A."/>
            <person name="Detter J.C."/>
            <person name="Durkin C."/>
            <person name="Falciatore A."/>
            <person name="Fournet J."/>
            <person name="Haruta M."/>
            <person name="Huysman M.J."/>
            <person name="Jenkins B.D."/>
            <person name="Jiroutova K."/>
            <person name="Jorgensen R.E."/>
            <person name="Joubert Y."/>
            <person name="Kaplan A."/>
            <person name="Kroger N."/>
            <person name="Kroth P.G."/>
            <person name="La Roche J."/>
            <person name="Lindquist E."/>
            <person name="Lommer M."/>
            <person name="Martin-Jezequel V."/>
            <person name="Lopez P.J."/>
            <person name="Lucas S."/>
            <person name="Mangogna M."/>
            <person name="McGinnis K."/>
            <person name="Medlin L.K."/>
            <person name="Montsant A."/>
            <person name="Oudot-Le Secq M.P."/>
            <person name="Napoli C."/>
            <person name="Obornik M."/>
            <person name="Parker M.S."/>
            <person name="Petit J.L."/>
            <person name="Porcel B.M."/>
            <person name="Poulsen N."/>
            <person name="Robison M."/>
            <person name="Rychlewski L."/>
            <person name="Rynearson T.A."/>
            <person name="Schmutz J."/>
            <person name="Shapiro H."/>
            <person name="Siaut M."/>
            <person name="Stanley M."/>
            <person name="Sussman M.R."/>
            <person name="Taylor A.R."/>
            <person name="Vardi A."/>
            <person name="von Dassow P."/>
            <person name="Vyverman W."/>
            <person name="Willis A."/>
            <person name="Wyrwicz L.S."/>
            <person name="Rokhsar D.S."/>
            <person name="Weissenbach J."/>
            <person name="Armbrust E.V."/>
            <person name="Green B.R."/>
            <person name="Van de Peer Y."/>
            <person name="Grigoriev I.V."/>
        </authorList>
    </citation>
    <scope>NUCLEOTIDE SEQUENCE [LARGE SCALE GENOMIC DNA]</scope>
    <source>
        <strain evidence="3 4">CCMP1335</strain>
    </source>
</reference>
<dbReference type="PANTHER" id="PTHR31996:SF2">
    <property type="entry name" value="COILED-COIL DOMAIN-CONTAINING PROTEIN 115"/>
    <property type="match status" value="1"/>
</dbReference>
<dbReference type="GO" id="GO:0070072">
    <property type="term" value="P:vacuolar proton-transporting V-type ATPase complex assembly"/>
    <property type="evidence" value="ECO:0007669"/>
    <property type="project" value="InterPro"/>
</dbReference>
<dbReference type="OMA" id="YYVEVAN"/>
<dbReference type="AlphaFoldDB" id="B8BYN4"/>
<dbReference type="RefSeq" id="XP_002288969.1">
    <property type="nucleotide sequence ID" value="XM_002288933.1"/>
</dbReference>